<dbReference type="Pfam" id="PF19258">
    <property type="entry name" value="KxYKxGKxW_sig"/>
    <property type="match status" value="1"/>
</dbReference>
<protein>
    <submittedName>
        <fullName evidence="3">Accessory Sec-dependent serine-rich glycoprotein adhesin</fullName>
    </submittedName>
</protein>
<sequence>MFFRRNEGQYRETDRVTRFKLIKSGKHWLRAATANFGLFKVFKGSVDVPSMHSQNIEERTPIISGEAFLKGLITTGTILGGAVATYTAQAEETSAPALESQATTNHDVLANSESVALSAAPVSEAVASEAPAVASTSQESTSSSVDAQASTDASVSLSQSVSTELSQAISESVSLSKHNSTSDSQSHTESTTASNSASHSESASSTVATASETATQEDEKTILDQNVSEAELLVNIAKDYQAKLTDTAAKTEIQTAITTVQEEVAKSTTLLAASATNAAYAEQRERLGNAVEGLMTKITNSGFTGNSTVNGSPAITTNLNLVKGQTKVYTGSGTDSYYDIPIYYKLKVTNNGKSMSFIYTVTYDNPGTTTLELPTELGINHAIYNTGTGNQTMFTLGSGFGYPSDVANYITDSSGNNVTYYTTSTVTRQGNGYSWGNGAQMNGFQAKRGYGLTSSWTVPIIGSDTSFTFTPFAGKTDNNDDNFLSGNKVVEQDTTSQSLSLSKQSSLSKSTVLSNSISRSQSLSAEASKSEAIISKSIETSESLSASKSTYGSLSTSASTSARTSLSQSQSASQRASHSASVSASMS</sequence>
<feature type="non-terminal residue" evidence="3">
    <location>
        <position position="587"/>
    </location>
</feature>
<feature type="compositionally biased region" description="Polar residues" evidence="2">
    <location>
        <begin position="172"/>
        <end position="185"/>
    </location>
</feature>
<dbReference type="EMBL" id="JASUZV010000024">
    <property type="protein sequence ID" value="MDL5044425.1"/>
    <property type="molecule type" value="Genomic_DNA"/>
</dbReference>
<comment type="caution">
    <text evidence="3">The sequence shown here is derived from an EMBL/GenBank/DDBJ whole genome shotgun (WGS) entry which is preliminary data.</text>
</comment>
<dbReference type="InterPro" id="IPR022263">
    <property type="entry name" value="KxYKxGKxW"/>
</dbReference>
<feature type="compositionally biased region" description="Low complexity" evidence="2">
    <location>
        <begin position="187"/>
        <end position="214"/>
    </location>
</feature>
<dbReference type="Proteomes" id="UP001529255">
    <property type="component" value="Unassembled WGS sequence"/>
</dbReference>
<gene>
    <name evidence="3" type="ORF">QRD39_10085</name>
</gene>
<dbReference type="InterPro" id="IPR026465">
    <property type="entry name" value="Ser_adhes_glycop_N"/>
</dbReference>
<evidence type="ECO:0000313" key="4">
    <source>
        <dbReference type="Proteomes" id="UP001529255"/>
    </source>
</evidence>
<keyword evidence="4" id="KW-1185">Reference proteome</keyword>
<reference evidence="3 4" key="1">
    <citation type="submission" date="2023-06" db="EMBL/GenBank/DDBJ databases">
        <title>A potential novel species of Streptococcus isolated from human milk sample.</title>
        <authorList>
            <person name="Nguyen H.V."/>
            <person name="Trinh A.T.V."/>
            <person name="Hoang A.T.L."/>
            <person name="Bui L.N.H."/>
            <person name="Tran Q.T.L."/>
            <person name="Trinh T."/>
        </authorList>
    </citation>
    <scope>NUCLEOTIDE SEQUENCE [LARGE SCALE GENOMIC DNA]</scope>
    <source>
        <strain evidence="3 4">VTCC 12812</strain>
    </source>
</reference>
<proteinExistence type="predicted"/>
<evidence type="ECO:0000256" key="1">
    <source>
        <dbReference type="ARBA" id="ARBA00022729"/>
    </source>
</evidence>
<name>A0ABT7LWE0_9STRE</name>
<feature type="region of interest" description="Disordered" evidence="2">
    <location>
        <begin position="541"/>
        <end position="587"/>
    </location>
</feature>
<feature type="region of interest" description="Disordered" evidence="2">
    <location>
        <begin position="172"/>
        <end position="223"/>
    </location>
</feature>
<evidence type="ECO:0000256" key="2">
    <source>
        <dbReference type="SAM" id="MobiDB-lite"/>
    </source>
</evidence>
<accession>A0ABT7LWE0</accession>
<dbReference type="Gene3D" id="2.60.40.3400">
    <property type="match status" value="1"/>
</dbReference>
<keyword evidence="1" id="KW-0732">Signal</keyword>
<dbReference type="NCBIfam" id="TIGR03715">
    <property type="entry name" value="KxYKxGKxW"/>
    <property type="match status" value="1"/>
</dbReference>
<organism evidence="3 4">
    <name type="scientific">Streptococcus raffinosi</name>
    <dbReference type="NCBI Taxonomy" id="3053355"/>
    <lineage>
        <taxon>Bacteria</taxon>
        <taxon>Bacillati</taxon>
        <taxon>Bacillota</taxon>
        <taxon>Bacilli</taxon>
        <taxon>Lactobacillales</taxon>
        <taxon>Streptococcaceae</taxon>
        <taxon>Streptococcus</taxon>
    </lineage>
</organism>
<evidence type="ECO:0000313" key="3">
    <source>
        <dbReference type="EMBL" id="MDL5044425.1"/>
    </source>
</evidence>
<dbReference type="RefSeq" id="WP_285956394.1">
    <property type="nucleotide sequence ID" value="NZ_JASUZV010000024.1"/>
</dbReference>
<dbReference type="NCBIfam" id="TIGR04224">
    <property type="entry name" value="ser_adhes_Nterm"/>
    <property type="match status" value="1"/>
</dbReference>